<dbReference type="PANTHER" id="PTHR30329:SF21">
    <property type="entry name" value="LIPOPROTEIN YIAD-RELATED"/>
    <property type="match status" value="1"/>
</dbReference>
<dbReference type="CDD" id="cd07185">
    <property type="entry name" value="OmpA_C-like"/>
    <property type="match status" value="1"/>
</dbReference>
<accession>A0A7C4U8S1</accession>
<feature type="coiled-coil region" evidence="2">
    <location>
        <begin position="27"/>
        <end position="54"/>
    </location>
</feature>
<dbReference type="Gene3D" id="3.30.1330.60">
    <property type="entry name" value="OmpA-like domain"/>
    <property type="match status" value="1"/>
</dbReference>
<keyword evidence="2" id="KW-0175">Coiled coil</keyword>
<dbReference type="AlphaFoldDB" id="A0A7C4U8S1"/>
<reference evidence="5" key="1">
    <citation type="journal article" date="2020" name="mSystems">
        <title>Genome- and Community-Level Interaction Insights into Carbon Utilization and Element Cycling Functions of Hydrothermarchaeota in Hydrothermal Sediment.</title>
        <authorList>
            <person name="Zhou Z."/>
            <person name="Liu Y."/>
            <person name="Xu W."/>
            <person name="Pan J."/>
            <person name="Luo Z.H."/>
            <person name="Li M."/>
        </authorList>
    </citation>
    <scope>NUCLEOTIDE SEQUENCE [LARGE SCALE GENOMIC DNA]</scope>
    <source>
        <strain evidence="5">SpSt-780</strain>
    </source>
</reference>
<sequence>MKFITFLFGLIIVLGSIYFAYFYFYKFEKLSAKIDALTQENAVLVSELNEMKKLIPKEEEKKIDNLGIKEEIKKQVEDIDVMEEKNKIQIVLPTTRLFQPGSADVTEEGKLILERVGKILKRINFKTINIEGHTDNSKITGSGRNKYPSNWELSAARAINVLKFFSSEIGIDESKCYISAFSEYRPIADNKTQEGRAKNRRIVISIIFE</sequence>
<keyword evidence="3" id="KW-1133">Transmembrane helix</keyword>
<comment type="caution">
    <text evidence="5">The sequence shown here is derived from an EMBL/GenBank/DDBJ whole genome shotgun (WGS) entry which is preliminary data.</text>
</comment>
<organism evidence="5">
    <name type="scientific">candidate division WOR-3 bacterium</name>
    <dbReference type="NCBI Taxonomy" id="2052148"/>
    <lineage>
        <taxon>Bacteria</taxon>
        <taxon>Bacteria division WOR-3</taxon>
    </lineage>
</organism>
<dbReference type="InterPro" id="IPR050330">
    <property type="entry name" value="Bact_OuterMem_StrucFunc"/>
</dbReference>
<feature type="transmembrane region" description="Helical" evidence="3">
    <location>
        <begin position="6"/>
        <end position="24"/>
    </location>
</feature>
<gene>
    <name evidence="5" type="ORF">ENV67_06320</name>
</gene>
<protein>
    <recommendedName>
        <fullName evidence="4">OmpA-like domain-containing protein</fullName>
    </recommendedName>
</protein>
<dbReference type="EMBL" id="DTHG01000080">
    <property type="protein sequence ID" value="HGW92135.1"/>
    <property type="molecule type" value="Genomic_DNA"/>
</dbReference>
<evidence type="ECO:0000256" key="3">
    <source>
        <dbReference type="SAM" id="Phobius"/>
    </source>
</evidence>
<keyword evidence="1 3" id="KW-0472">Membrane</keyword>
<evidence type="ECO:0000256" key="2">
    <source>
        <dbReference type="SAM" id="Coils"/>
    </source>
</evidence>
<dbReference type="PROSITE" id="PS51123">
    <property type="entry name" value="OMPA_2"/>
    <property type="match status" value="1"/>
</dbReference>
<dbReference type="PANTHER" id="PTHR30329">
    <property type="entry name" value="STATOR ELEMENT OF FLAGELLAR MOTOR COMPLEX"/>
    <property type="match status" value="1"/>
</dbReference>
<name>A0A7C4U8S1_UNCW3</name>
<evidence type="ECO:0000313" key="5">
    <source>
        <dbReference type="EMBL" id="HGW92135.1"/>
    </source>
</evidence>
<keyword evidence="3" id="KW-0812">Transmembrane</keyword>
<dbReference type="InterPro" id="IPR006665">
    <property type="entry name" value="OmpA-like"/>
</dbReference>
<dbReference type="InterPro" id="IPR036737">
    <property type="entry name" value="OmpA-like_sf"/>
</dbReference>
<dbReference type="GO" id="GO:0016020">
    <property type="term" value="C:membrane"/>
    <property type="evidence" value="ECO:0007669"/>
    <property type="project" value="UniProtKB-UniRule"/>
</dbReference>
<evidence type="ECO:0000256" key="1">
    <source>
        <dbReference type="PROSITE-ProRule" id="PRU00473"/>
    </source>
</evidence>
<evidence type="ECO:0000259" key="4">
    <source>
        <dbReference type="PROSITE" id="PS51123"/>
    </source>
</evidence>
<feature type="domain" description="OmpA-like" evidence="4">
    <location>
        <begin position="85"/>
        <end position="209"/>
    </location>
</feature>
<dbReference type="SUPFAM" id="SSF103088">
    <property type="entry name" value="OmpA-like"/>
    <property type="match status" value="1"/>
</dbReference>
<dbReference type="Pfam" id="PF00691">
    <property type="entry name" value="OmpA"/>
    <property type="match status" value="1"/>
</dbReference>
<proteinExistence type="predicted"/>